<evidence type="ECO:0000256" key="6">
    <source>
        <dbReference type="ARBA" id="ARBA00022839"/>
    </source>
</evidence>
<evidence type="ECO:0000256" key="9">
    <source>
        <dbReference type="ARBA" id="ARBA00023204"/>
    </source>
</evidence>
<dbReference type="InterPro" id="IPR014017">
    <property type="entry name" value="DNA_helicase_UvrD-like_C"/>
</dbReference>
<dbReference type="GO" id="GO:0005524">
    <property type="term" value="F:ATP binding"/>
    <property type="evidence" value="ECO:0007669"/>
    <property type="project" value="UniProtKB-UniRule"/>
</dbReference>
<dbReference type="Pfam" id="PF00580">
    <property type="entry name" value="UvrD-helicase"/>
    <property type="match status" value="1"/>
</dbReference>
<comment type="catalytic activity">
    <reaction evidence="11">
        <text>Couples ATP hydrolysis with the unwinding of duplex DNA by translocating in the 3'-5' direction.</text>
        <dbReference type="EC" id="5.6.2.4"/>
    </reaction>
</comment>
<dbReference type="EC" id="5.6.2.4" evidence="12"/>
<dbReference type="EMBL" id="LAQL01000002">
    <property type="protein sequence ID" value="KLN62586.1"/>
    <property type="molecule type" value="Genomic_DNA"/>
</dbReference>
<keyword evidence="10" id="KW-0413">Isomerase</keyword>
<dbReference type="InterPro" id="IPR014151">
    <property type="entry name" value="DNA_helicase_AddA"/>
</dbReference>
<dbReference type="Proteomes" id="UP000035444">
    <property type="component" value="Unassembled WGS sequence"/>
</dbReference>
<evidence type="ECO:0000256" key="1">
    <source>
        <dbReference type="ARBA" id="ARBA00022722"/>
    </source>
</evidence>
<evidence type="ECO:0000256" key="14">
    <source>
        <dbReference type="ARBA" id="ARBA00048988"/>
    </source>
</evidence>
<dbReference type="STRING" id="1489064.WH96_03710"/>
<dbReference type="AlphaFoldDB" id="A0A0H2MK71"/>
<dbReference type="Pfam" id="PF12705">
    <property type="entry name" value="PDDEXK_1"/>
    <property type="match status" value="1"/>
</dbReference>
<dbReference type="RefSeq" id="WP_047762708.1">
    <property type="nucleotide sequence ID" value="NZ_LAQL01000002.1"/>
</dbReference>
<feature type="binding site" evidence="15">
    <location>
        <begin position="30"/>
        <end position="37"/>
    </location>
    <ligand>
        <name>ATP</name>
        <dbReference type="ChEBI" id="CHEBI:30616"/>
    </ligand>
</feature>
<feature type="region of interest" description="Disordered" evidence="16">
    <location>
        <begin position="956"/>
        <end position="991"/>
    </location>
</feature>
<evidence type="ECO:0000256" key="2">
    <source>
        <dbReference type="ARBA" id="ARBA00022741"/>
    </source>
</evidence>
<keyword evidence="5 15" id="KW-0347">Helicase</keyword>
<evidence type="ECO:0000256" key="16">
    <source>
        <dbReference type="SAM" id="MobiDB-lite"/>
    </source>
</evidence>
<dbReference type="PATRIC" id="fig|1489064.4.peg.1680"/>
<dbReference type="InterPro" id="IPR011604">
    <property type="entry name" value="PDDEXK-like_dom_sf"/>
</dbReference>
<comment type="caution">
    <text evidence="19">The sequence shown here is derived from an EMBL/GenBank/DDBJ whole genome shotgun (WGS) entry which is preliminary data.</text>
</comment>
<keyword evidence="20" id="KW-1185">Reference proteome</keyword>
<dbReference type="InterPro" id="IPR038726">
    <property type="entry name" value="PDDEXK_AddAB-type"/>
</dbReference>
<dbReference type="GO" id="GO:0000725">
    <property type="term" value="P:recombinational repair"/>
    <property type="evidence" value="ECO:0007669"/>
    <property type="project" value="TreeGrafter"/>
</dbReference>
<dbReference type="Gene3D" id="3.30.160.800">
    <property type="match status" value="1"/>
</dbReference>
<gene>
    <name evidence="19" type="ORF">WH96_03710</name>
</gene>
<dbReference type="GO" id="GO:0005829">
    <property type="term" value="C:cytosol"/>
    <property type="evidence" value="ECO:0007669"/>
    <property type="project" value="TreeGrafter"/>
</dbReference>
<feature type="domain" description="UvrD-like helicase ATP-binding" evidence="17">
    <location>
        <begin position="9"/>
        <end position="494"/>
    </location>
</feature>
<keyword evidence="3" id="KW-0227">DNA damage</keyword>
<feature type="domain" description="UvrD-like helicase C-terminal" evidence="18">
    <location>
        <begin position="511"/>
        <end position="804"/>
    </location>
</feature>
<name>A0A0H2MK71_9PROT</name>
<accession>A0A0H2MK71</accession>
<keyword evidence="2 15" id="KW-0547">Nucleotide-binding</keyword>
<dbReference type="InterPro" id="IPR011335">
    <property type="entry name" value="Restrct_endonuc-II-like"/>
</dbReference>
<keyword evidence="8" id="KW-0238">DNA-binding</keyword>
<evidence type="ECO:0000256" key="8">
    <source>
        <dbReference type="ARBA" id="ARBA00023125"/>
    </source>
</evidence>
<comment type="catalytic activity">
    <reaction evidence="14">
        <text>ATP + H2O = ADP + phosphate + H(+)</text>
        <dbReference type="Rhea" id="RHEA:13065"/>
        <dbReference type="ChEBI" id="CHEBI:15377"/>
        <dbReference type="ChEBI" id="CHEBI:15378"/>
        <dbReference type="ChEBI" id="CHEBI:30616"/>
        <dbReference type="ChEBI" id="CHEBI:43474"/>
        <dbReference type="ChEBI" id="CHEBI:456216"/>
        <dbReference type="EC" id="5.6.2.4"/>
    </reaction>
</comment>
<evidence type="ECO:0000256" key="3">
    <source>
        <dbReference type="ARBA" id="ARBA00022763"/>
    </source>
</evidence>
<dbReference type="PROSITE" id="PS51198">
    <property type="entry name" value="UVRD_HELICASE_ATP_BIND"/>
    <property type="match status" value="1"/>
</dbReference>
<reference evidence="19 20" key="1">
    <citation type="submission" date="2015-03" db="EMBL/GenBank/DDBJ databases">
        <title>Genome Sequence of Kiloniella spongiae MEBiC09566, isolated from a marine sponge.</title>
        <authorList>
            <person name="Shao Z."/>
            <person name="Wang L."/>
            <person name="Li X."/>
        </authorList>
    </citation>
    <scope>NUCLEOTIDE SEQUENCE [LARGE SCALE GENOMIC DNA]</scope>
    <source>
        <strain evidence="19 20">MEBiC09566</strain>
    </source>
</reference>
<keyword evidence="4 15" id="KW-0378">Hydrolase</keyword>
<dbReference type="GO" id="GO:0043138">
    <property type="term" value="F:3'-5' DNA helicase activity"/>
    <property type="evidence" value="ECO:0007669"/>
    <property type="project" value="UniProtKB-EC"/>
</dbReference>
<dbReference type="GO" id="GO:0033202">
    <property type="term" value="C:DNA helicase complex"/>
    <property type="evidence" value="ECO:0007669"/>
    <property type="project" value="TreeGrafter"/>
</dbReference>
<evidence type="ECO:0000259" key="18">
    <source>
        <dbReference type="PROSITE" id="PS51217"/>
    </source>
</evidence>
<dbReference type="NCBIfam" id="TIGR02784">
    <property type="entry name" value="addA_alphas"/>
    <property type="match status" value="1"/>
</dbReference>
<sequence length="1159" mass="129978">MTLRIDDILRQATNEQRQAADPTASVWVGASAGAGKTKVLTDRILNLLLSGSEPGKILALTFTKAAAAEMANRLSDKLAGWSTIPEDDLIKELEKLFGREASLDELQTARRLFARVLDTPGGMKIQTIHAFCQSLLGRFPLEAGVAPNFQILDDRSAEELLFRSREDVLSGRGGLNEQAVTDALECITAYTQEQSFGSLVQEIIRERGRISDLLAEYGDQQGLNRVIYETLGVDSNSSTTDLLNAACDDGAFNTMQLSHAADALLQGAKSDQERGHLLKDWLESQSETRCEKYSDYRGIFFTQAGEIRSRLATKGALSALPQLPDILIAEAERLIRLNEKLNAIGVAKATSSLLDLGIAILSRYERYKEIRAFLDYDDLILKTRDLLKGERAVAWVLFKLDGGIDHVLIDEAQDTNPEQWEVVAALCNEFFDGEGAREDIRTIFAVGDVKQSIYSFQRADPAKFEQMRAHFEKRVEIAQQKWQRISLDVSFRSTPSVLATVDQVFSYPSSADGVSFHNDLLRHQPVRLGQAGRVELWPLMVSEGAPEDTPWTLPLAQEAEMESRARLASVLARRIHYWTLAEAGIDDPVCQLPSQGRRIDPGDILVLVRRRNAFVEELVRELKTLAVPVSGVDRMVLTDQMAVMDLVALGRFLLLPEDDLTLATVLKGPLLGLDEDQLFNLAYNRKGSLWSRLRDRAKSNDTLARAAGYLNGLLARADYTPPFELFSHILGSLDGRKMLLSRLGPDARDPIEEFLSLALAYEREETPSLEGFLHWLEVGDQEIKRDLEQGGGAVRIMTVHGSKGLQAPVVILPDTTQIPQADRGVVWLKEQGNLPVWSPRTAMNTEIISSARDQLRKDALREYRRLLYVALTRAEDRLIICGWSGAREPSDDSWYALAQAALNEYGKEVEFAFPEDPTGSWQAMGRVQENAQEVETQVDKEEAVIDHFDGHLPTWAFVDPDQEPVPPRPLAPSRAKDDEPPVRSPLGQDDGARFKRGRIIHRLLQTLPDLPQEKWVSSARRFLESPLHELDSDQIKILLDETISVLNHPNYQDIFGEGSRAEVPVVGLVHRDGDVEVISGQVDRLIITDNKVKIIDYKTNRPPPKNVEKVHRSYLRQMAAYRTVLRQIYPNYQIEAHLLWTDEARLMHLPDNILVQYEP</sequence>
<dbReference type="Gene3D" id="3.40.50.300">
    <property type="entry name" value="P-loop containing nucleotide triphosphate hydrolases"/>
    <property type="match status" value="3"/>
</dbReference>
<evidence type="ECO:0000256" key="15">
    <source>
        <dbReference type="PROSITE-ProRule" id="PRU00560"/>
    </source>
</evidence>
<evidence type="ECO:0000256" key="10">
    <source>
        <dbReference type="ARBA" id="ARBA00023235"/>
    </source>
</evidence>
<dbReference type="PROSITE" id="PS51217">
    <property type="entry name" value="UVRD_HELICASE_CTER"/>
    <property type="match status" value="1"/>
</dbReference>
<dbReference type="Gene3D" id="1.10.486.10">
    <property type="entry name" value="PCRA, domain 4"/>
    <property type="match status" value="1"/>
</dbReference>
<keyword evidence="6" id="KW-0269">Exonuclease</keyword>
<dbReference type="SUPFAM" id="SSF52980">
    <property type="entry name" value="Restriction endonuclease-like"/>
    <property type="match status" value="1"/>
</dbReference>
<dbReference type="PANTHER" id="PTHR11070">
    <property type="entry name" value="UVRD / RECB / PCRA DNA HELICASE FAMILY MEMBER"/>
    <property type="match status" value="1"/>
</dbReference>
<keyword evidence="9" id="KW-0234">DNA repair</keyword>
<dbReference type="Gene3D" id="3.90.320.10">
    <property type="match status" value="1"/>
</dbReference>
<dbReference type="GO" id="GO:0003677">
    <property type="term" value="F:DNA binding"/>
    <property type="evidence" value="ECO:0007669"/>
    <property type="project" value="UniProtKB-KW"/>
</dbReference>
<keyword evidence="7 15" id="KW-0067">ATP-binding</keyword>
<evidence type="ECO:0000256" key="11">
    <source>
        <dbReference type="ARBA" id="ARBA00034617"/>
    </source>
</evidence>
<protein>
    <recommendedName>
        <fullName evidence="12">DNA 3'-5' helicase</fullName>
        <ecNumber evidence="12">5.6.2.4</ecNumber>
    </recommendedName>
    <alternativeName>
        <fullName evidence="13">DNA 3'-5' helicase II</fullName>
    </alternativeName>
</protein>
<proteinExistence type="predicted"/>
<evidence type="ECO:0000256" key="12">
    <source>
        <dbReference type="ARBA" id="ARBA00034808"/>
    </source>
</evidence>
<evidence type="ECO:0000256" key="4">
    <source>
        <dbReference type="ARBA" id="ARBA00022801"/>
    </source>
</evidence>
<evidence type="ECO:0000259" key="17">
    <source>
        <dbReference type="PROSITE" id="PS51198"/>
    </source>
</evidence>
<evidence type="ECO:0000313" key="19">
    <source>
        <dbReference type="EMBL" id="KLN62586.1"/>
    </source>
</evidence>
<dbReference type="InterPro" id="IPR014016">
    <property type="entry name" value="UvrD-like_ATP-bd"/>
</dbReference>
<dbReference type="GO" id="GO:0004527">
    <property type="term" value="F:exonuclease activity"/>
    <property type="evidence" value="ECO:0007669"/>
    <property type="project" value="UniProtKB-KW"/>
</dbReference>
<dbReference type="SUPFAM" id="SSF52540">
    <property type="entry name" value="P-loop containing nucleoside triphosphate hydrolases"/>
    <property type="match status" value="1"/>
</dbReference>
<keyword evidence="1" id="KW-0540">Nuclease</keyword>
<dbReference type="InterPro" id="IPR027417">
    <property type="entry name" value="P-loop_NTPase"/>
</dbReference>
<evidence type="ECO:0000313" key="20">
    <source>
        <dbReference type="Proteomes" id="UP000035444"/>
    </source>
</evidence>
<dbReference type="PANTHER" id="PTHR11070:SF2">
    <property type="entry name" value="ATP-DEPENDENT DNA HELICASE SRS2"/>
    <property type="match status" value="1"/>
</dbReference>
<evidence type="ECO:0000256" key="13">
    <source>
        <dbReference type="ARBA" id="ARBA00034923"/>
    </source>
</evidence>
<organism evidence="19 20">
    <name type="scientific">Kiloniella spongiae</name>
    <dbReference type="NCBI Taxonomy" id="1489064"/>
    <lineage>
        <taxon>Bacteria</taxon>
        <taxon>Pseudomonadati</taxon>
        <taxon>Pseudomonadota</taxon>
        <taxon>Alphaproteobacteria</taxon>
        <taxon>Rhodospirillales</taxon>
        <taxon>Kiloniellaceae</taxon>
        <taxon>Kiloniella</taxon>
    </lineage>
</organism>
<dbReference type="OrthoDB" id="9810135at2"/>
<evidence type="ECO:0000256" key="7">
    <source>
        <dbReference type="ARBA" id="ARBA00022840"/>
    </source>
</evidence>
<evidence type="ECO:0000256" key="5">
    <source>
        <dbReference type="ARBA" id="ARBA00022806"/>
    </source>
</evidence>
<dbReference type="InterPro" id="IPR000212">
    <property type="entry name" value="DNA_helicase_UvrD/REP"/>
</dbReference>
<dbReference type="Pfam" id="PF13361">
    <property type="entry name" value="UvrD_C"/>
    <property type="match status" value="1"/>
</dbReference>